<keyword evidence="1" id="KW-0472">Membrane</keyword>
<keyword evidence="1" id="KW-0812">Transmembrane</keyword>
<proteinExistence type="predicted"/>
<name>A0ABU2GJM7_9EURY</name>
<protein>
    <submittedName>
        <fullName evidence="3">DUF1616 domain-containing protein</fullName>
    </submittedName>
</protein>
<dbReference type="InterPro" id="IPR014495">
    <property type="entry name" value="UCP018671"/>
</dbReference>
<evidence type="ECO:0000256" key="1">
    <source>
        <dbReference type="SAM" id="Phobius"/>
    </source>
</evidence>
<dbReference type="InterPro" id="IPR011674">
    <property type="entry name" value="DUF1616"/>
</dbReference>
<dbReference type="RefSeq" id="WP_310925174.1">
    <property type="nucleotide sequence ID" value="NZ_JAMQOP010000003.1"/>
</dbReference>
<feature type="domain" description="DUF1616" evidence="2">
    <location>
        <begin position="26"/>
        <end position="328"/>
    </location>
</feature>
<sequence length="333" mass="36619">MSFRERVRPYLPSPVRNLAFDLAALLALLLVTAIAVSIPGIRETPLRAVVSVPFLLFAPGYAFVAALFPEAPDAGGVSSGRSLSHLERLVLSFGSSVALVPLIGFAANFTPWGLGLGPMLAALGSFVFVCVVVASRRRARLSPERRFRPPIESWYRSLRADVFPHETRTDVVLNVALAVALVFAMTGVGYALVDQRNGEQYTELYLLTQGEDKLVADDYPTEFTATESRSLVVGVRNHEHERTSYTVVTKLQRVRSGDQAQGVTVVEEEEIDRFGVTLASNESVRQRRVLTPTLTGDRLRLHFLLYRGDAPADPQANNAYRSAHLWVNVSAPE</sequence>
<dbReference type="Proteomes" id="UP001257060">
    <property type="component" value="Unassembled WGS sequence"/>
</dbReference>
<organism evidence="3 4">
    <name type="scientific">Halogeometricum salsisoli</name>
    <dbReference type="NCBI Taxonomy" id="2950536"/>
    <lineage>
        <taxon>Archaea</taxon>
        <taxon>Methanobacteriati</taxon>
        <taxon>Methanobacteriota</taxon>
        <taxon>Stenosarchaea group</taxon>
        <taxon>Halobacteria</taxon>
        <taxon>Halobacteriales</taxon>
        <taxon>Haloferacaceae</taxon>
        <taxon>Halogeometricum</taxon>
    </lineage>
</organism>
<dbReference type="PIRSF" id="PIRSF018671">
    <property type="entry name" value="UCP018671"/>
    <property type="match status" value="1"/>
</dbReference>
<feature type="transmembrane region" description="Helical" evidence="1">
    <location>
        <begin position="20"/>
        <end position="42"/>
    </location>
</feature>
<dbReference type="EMBL" id="JAMQOP010000003">
    <property type="protein sequence ID" value="MDS0300278.1"/>
    <property type="molecule type" value="Genomic_DNA"/>
</dbReference>
<dbReference type="Pfam" id="PF07760">
    <property type="entry name" value="DUF1616"/>
    <property type="match status" value="1"/>
</dbReference>
<comment type="caution">
    <text evidence="3">The sequence shown here is derived from an EMBL/GenBank/DDBJ whole genome shotgun (WGS) entry which is preliminary data.</text>
</comment>
<reference evidence="3 4" key="1">
    <citation type="submission" date="2022-06" db="EMBL/GenBank/DDBJ databases">
        <title>Halogeometricum sp. a new haloarchaeum isolate from saline soil.</title>
        <authorList>
            <person name="Strakova D."/>
            <person name="Galisteo C."/>
            <person name="Sanchez-Porro C."/>
            <person name="Ventosa A."/>
        </authorList>
    </citation>
    <scope>NUCLEOTIDE SEQUENCE [LARGE SCALE GENOMIC DNA]</scope>
    <source>
        <strain evidence="3 4">S1BR25-6</strain>
    </source>
</reference>
<feature type="transmembrane region" description="Helical" evidence="1">
    <location>
        <begin position="89"/>
        <end position="109"/>
    </location>
</feature>
<keyword evidence="4" id="KW-1185">Reference proteome</keyword>
<feature type="transmembrane region" description="Helical" evidence="1">
    <location>
        <begin position="115"/>
        <end position="135"/>
    </location>
</feature>
<evidence type="ECO:0000313" key="4">
    <source>
        <dbReference type="Proteomes" id="UP001257060"/>
    </source>
</evidence>
<gene>
    <name evidence="3" type="ORF">NDI76_16145</name>
</gene>
<feature type="transmembrane region" description="Helical" evidence="1">
    <location>
        <begin position="48"/>
        <end position="68"/>
    </location>
</feature>
<evidence type="ECO:0000259" key="2">
    <source>
        <dbReference type="Pfam" id="PF07760"/>
    </source>
</evidence>
<feature type="transmembrane region" description="Helical" evidence="1">
    <location>
        <begin position="171"/>
        <end position="193"/>
    </location>
</feature>
<keyword evidence="1" id="KW-1133">Transmembrane helix</keyword>
<evidence type="ECO:0000313" key="3">
    <source>
        <dbReference type="EMBL" id="MDS0300278.1"/>
    </source>
</evidence>
<accession>A0ABU2GJM7</accession>